<dbReference type="EC" id="6.1.1.-" evidence="7"/>
<evidence type="ECO:0000256" key="7">
    <source>
        <dbReference type="HAMAP-Rule" id="MF_01428"/>
    </source>
</evidence>
<feature type="short sequence motif" description="'HIGH' region" evidence="7">
    <location>
        <begin position="14"/>
        <end position="24"/>
    </location>
</feature>
<evidence type="ECO:0000256" key="4">
    <source>
        <dbReference type="ARBA" id="ARBA00022833"/>
    </source>
</evidence>
<keyword evidence="2 7" id="KW-0479">Metal-binding</keyword>
<dbReference type="Pfam" id="PF00749">
    <property type="entry name" value="tRNA-synt_1c"/>
    <property type="match status" value="1"/>
</dbReference>
<comment type="function">
    <text evidence="7">Catalyzes the tRNA-independent activation of glutamate in presence of ATP and the subsequent transfer of glutamate onto a tRNA(Asp). Glutamate is transferred on the 2-amino-5-(4,5-dihydroxy-2-cyclopenten-1-yl) moiety of the queuosine in the wobble position of the QUC anticodon.</text>
</comment>
<keyword evidence="11" id="KW-1185">Reference proteome</keyword>
<dbReference type="HAMAP" id="MF_01428">
    <property type="entry name" value="Glu_Q_tRNA_synth"/>
    <property type="match status" value="1"/>
</dbReference>
<dbReference type="PROSITE" id="PS00178">
    <property type="entry name" value="AA_TRNA_LIGASE_I"/>
    <property type="match status" value="1"/>
</dbReference>
<comment type="similarity">
    <text evidence="7">Belongs to the class-I aminoacyl-tRNA synthetase family. GluQ subfamily.</text>
</comment>
<dbReference type="NCBIfam" id="NF004314">
    <property type="entry name" value="PRK05710.1-3"/>
    <property type="match status" value="1"/>
</dbReference>
<feature type="short sequence motif" description="'KMSKS' region" evidence="7">
    <location>
        <begin position="255"/>
        <end position="259"/>
    </location>
</feature>
<name>A0A9X4QKA2_9BACL</name>
<evidence type="ECO:0000313" key="10">
    <source>
        <dbReference type="EMBL" id="MDG0789454.1"/>
    </source>
</evidence>
<keyword evidence="8" id="KW-0648">Protein biosynthesis</keyword>
<dbReference type="AlphaFoldDB" id="A0A9X4QKA2"/>
<organism evidence="10 11">
    <name type="scientific">Cohnella ginsengisoli</name>
    <dbReference type="NCBI Taxonomy" id="425004"/>
    <lineage>
        <taxon>Bacteria</taxon>
        <taxon>Bacillati</taxon>
        <taxon>Bacillota</taxon>
        <taxon>Bacilli</taxon>
        <taxon>Bacillales</taxon>
        <taxon>Paenibacillaceae</taxon>
        <taxon>Cohnella</taxon>
    </lineage>
</organism>
<evidence type="ECO:0000256" key="5">
    <source>
        <dbReference type="ARBA" id="ARBA00022840"/>
    </source>
</evidence>
<dbReference type="PRINTS" id="PR00987">
    <property type="entry name" value="TRNASYNTHGLU"/>
</dbReference>
<comment type="caution">
    <text evidence="10">The sequence shown here is derived from an EMBL/GenBank/DDBJ whole genome shotgun (WGS) entry which is preliminary data.</text>
</comment>
<dbReference type="InterPro" id="IPR001412">
    <property type="entry name" value="aa-tRNA-synth_I_CS"/>
</dbReference>
<dbReference type="InterPro" id="IPR020058">
    <property type="entry name" value="Glu/Gln-tRNA-synth_Ib_cat-dom"/>
</dbReference>
<gene>
    <name evidence="10" type="primary">gluQRS</name>
    <name evidence="7" type="synonym">gluQ</name>
    <name evidence="10" type="ORF">OMP38_00255</name>
</gene>
<keyword evidence="3 7" id="KW-0547">Nucleotide-binding</keyword>
<keyword evidence="5 7" id="KW-0067">ATP-binding</keyword>
<feature type="binding site" evidence="7">
    <location>
        <position position="135"/>
    </location>
    <ligand>
        <name>Zn(2+)</name>
        <dbReference type="ChEBI" id="CHEBI:29105"/>
    </ligand>
</feature>
<feature type="binding site" evidence="7">
    <location>
        <position position="217"/>
    </location>
    <ligand>
        <name>L-glutamate</name>
        <dbReference type="ChEBI" id="CHEBI:29985"/>
    </ligand>
</feature>
<dbReference type="GO" id="GO:0005524">
    <property type="term" value="F:ATP binding"/>
    <property type="evidence" value="ECO:0007669"/>
    <property type="project" value="UniProtKB-KW"/>
</dbReference>
<feature type="binding site" evidence="7">
    <location>
        <position position="139"/>
    </location>
    <ligand>
        <name>Zn(2+)</name>
        <dbReference type="ChEBI" id="CHEBI:29105"/>
    </ligand>
</feature>
<dbReference type="GO" id="GO:0008270">
    <property type="term" value="F:zinc ion binding"/>
    <property type="evidence" value="ECO:0007669"/>
    <property type="project" value="UniProtKB-UniRule"/>
</dbReference>
<dbReference type="Proteomes" id="UP001153387">
    <property type="component" value="Unassembled WGS sequence"/>
</dbReference>
<evidence type="ECO:0000256" key="1">
    <source>
        <dbReference type="ARBA" id="ARBA00022598"/>
    </source>
</evidence>
<dbReference type="SUPFAM" id="SSF52374">
    <property type="entry name" value="Nucleotidylyl transferase"/>
    <property type="match status" value="1"/>
</dbReference>
<evidence type="ECO:0000256" key="6">
    <source>
        <dbReference type="ARBA" id="ARBA00023146"/>
    </source>
</evidence>
<dbReference type="NCBIfam" id="NF004315">
    <property type="entry name" value="PRK05710.1-4"/>
    <property type="match status" value="1"/>
</dbReference>
<keyword evidence="6 7" id="KW-0030">Aminoacyl-tRNA synthetase</keyword>
<dbReference type="InterPro" id="IPR000924">
    <property type="entry name" value="Glu/Gln-tRNA-synth"/>
</dbReference>
<reference evidence="10 11" key="1">
    <citation type="submission" date="2022-10" db="EMBL/GenBank/DDBJ databases">
        <title>Comparative genomic analysis of Cohnella hashimotonis sp. nov., isolated from the International Space Station.</title>
        <authorList>
            <person name="Simpson A."/>
            <person name="Venkateswaran K."/>
        </authorList>
    </citation>
    <scope>NUCLEOTIDE SEQUENCE [LARGE SCALE GENOMIC DNA]</scope>
    <source>
        <strain evidence="10 11">DSM 18997</strain>
    </source>
</reference>
<feature type="binding site" evidence="7">
    <location>
        <position position="113"/>
    </location>
    <ligand>
        <name>Zn(2+)</name>
        <dbReference type="ChEBI" id="CHEBI:29105"/>
    </ligand>
</feature>
<evidence type="ECO:0000259" key="9">
    <source>
        <dbReference type="Pfam" id="PF00749"/>
    </source>
</evidence>
<dbReference type="GO" id="GO:0005829">
    <property type="term" value="C:cytosol"/>
    <property type="evidence" value="ECO:0007669"/>
    <property type="project" value="TreeGrafter"/>
</dbReference>
<dbReference type="RefSeq" id="WP_277563399.1">
    <property type="nucleotide sequence ID" value="NZ_JAPDHZ010000002.1"/>
</dbReference>
<dbReference type="NCBIfam" id="TIGR03838">
    <property type="entry name" value="queuosine_YadB"/>
    <property type="match status" value="1"/>
</dbReference>
<feature type="binding site" evidence="7">
    <location>
        <position position="111"/>
    </location>
    <ligand>
        <name>Zn(2+)</name>
        <dbReference type="ChEBI" id="CHEBI:29105"/>
    </ligand>
</feature>
<dbReference type="PANTHER" id="PTHR43311:SF1">
    <property type="entry name" value="GLUTAMYL-Q TRNA(ASP) SYNTHETASE"/>
    <property type="match status" value="1"/>
</dbReference>
<dbReference type="EMBL" id="JAPDHZ010000002">
    <property type="protein sequence ID" value="MDG0789454.1"/>
    <property type="molecule type" value="Genomic_DNA"/>
</dbReference>
<dbReference type="GO" id="GO:0006424">
    <property type="term" value="P:glutamyl-tRNA aminoacylation"/>
    <property type="evidence" value="ECO:0007669"/>
    <property type="project" value="InterPro"/>
</dbReference>
<proteinExistence type="inferred from homology"/>
<feature type="binding site" evidence="7">
    <location>
        <position position="258"/>
    </location>
    <ligand>
        <name>ATP</name>
        <dbReference type="ChEBI" id="CHEBI:30616"/>
    </ligand>
</feature>
<accession>A0A9X4QKA2</accession>
<sequence>MASNGKGMRGRFAPTPSGRLHLGNALTALLAWLQIRSAGGEIVLRLEDLDRQRCKPELAAQLPGELRWLGVDWDEGPDVGGPHVPYEQSERTALYESVLDELQRQGRLYPCYCSRADLQAAASAPHGLDAEGPAYPGTCRELTAAERAERALRKTPSLRFAMDAGAAYRFEDGIAGETAFPGASGGDFVVRRADGIVAYQLAVVADDIDMQITDVLRGWDLLDSTPRQLALYEALGCPPPRFAHSPLLLGADGSRLSKRHGSVSLQELREQFGVRAERLVGFLAWLAGLHDRIEAAKPVELIAAFDLSSVRRQTVTLPNNWIELLTGKKIGTEF</sequence>
<comment type="cofactor">
    <cofactor evidence="7">
        <name>Zn(2+)</name>
        <dbReference type="ChEBI" id="CHEBI:29105"/>
    </cofactor>
    <text evidence="7">Binds 1 zinc ion per subunit.</text>
</comment>
<dbReference type="InterPro" id="IPR022380">
    <property type="entry name" value="Glu-Q_tRNA(Asp)_Synthase"/>
</dbReference>
<dbReference type="InterPro" id="IPR049940">
    <property type="entry name" value="GluQ/Sye"/>
</dbReference>
<keyword evidence="4 7" id="KW-0862">Zinc</keyword>
<protein>
    <recommendedName>
        <fullName evidence="7">Glutamyl-Q tRNA(Asp) synthetase</fullName>
        <shortName evidence="7">Glu-Q-RSs</shortName>
        <ecNumber evidence="7">6.1.1.-</ecNumber>
    </recommendedName>
</protein>
<evidence type="ECO:0000256" key="3">
    <source>
        <dbReference type="ARBA" id="ARBA00022741"/>
    </source>
</evidence>
<evidence type="ECO:0000256" key="8">
    <source>
        <dbReference type="RuleBase" id="RU363037"/>
    </source>
</evidence>
<keyword evidence="1 7" id="KW-0436">Ligase</keyword>
<feature type="binding site" evidence="7">
    <location>
        <position position="199"/>
    </location>
    <ligand>
        <name>L-glutamate</name>
        <dbReference type="ChEBI" id="CHEBI:29985"/>
    </ligand>
</feature>
<dbReference type="PANTHER" id="PTHR43311">
    <property type="entry name" value="GLUTAMATE--TRNA LIGASE"/>
    <property type="match status" value="1"/>
</dbReference>
<feature type="domain" description="Glutamyl/glutaminyl-tRNA synthetase class Ib catalytic" evidence="9">
    <location>
        <begin position="9"/>
        <end position="286"/>
    </location>
</feature>
<dbReference type="GO" id="GO:0006400">
    <property type="term" value="P:tRNA modification"/>
    <property type="evidence" value="ECO:0007669"/>
    <property type="project" value="InterPro"/>
</dbReference>
<feature type="binding site" evidence="7">
    <location>
        <begin position="11"/>
        <end position="15"/>
    </location>
    <ligand>
        <name>L-glutamate</name>
        <dbReference type="ChEBI" id="CHEBI:29985"/>
    </ligand>
</feature>
<feature type="binding site" evidence="7">
    <location>
        <position position="47"/>
    </location>
    <ligand>
        <name>L-glutamate</name>
        <dbReference type="ChEBI" id="CHEBI:29985"/>
    </ligand>
</feature>
<evidence type="ECO:0000256" key="2">
    <source>
        <dbReference type="ARBA" id="ARBA00022723"/>
    </source>
</evidence>
<dbReference type="GO" id="GO:0004818">
    <property type="term" value="F:glutamate-tRNA ligase activity"/>
    <property type="evidence" value="ECO:0007669"/>
    <property type="project" value="TreeGrafter"/>
</dbReference>
<dbReference type="Gene3D" id="3.40.50.620">
    <property type="entry name" value="HUPs"/>
    <property type="match status" value="1"/>
</dbReference>
<dbReference type="InterPro" id="IPR014729">
    <property type="entry name" value="Rossmann-like_a/b/a_fold"/>
</dbReference>
<evidence type="ECO:0000313" key="11">
    <source>
        <dbReference type="Proteomes" id="UP001153387"/>
    </source>
</evidence>